<dbReference type="HOGENOM" id="CLU_2923059_0_0_1"/>
<evidence type="ECO:0000313" key="3">
    <source>
        <dbReference type="Proteomes" id="UP000002668"/>
    </source>
</evidence>
<dbReference type="AlphaFoldDB" id="E4ZN59"/>
<feature type="transmembrane region" description="Helical" evidence="1">
    <location>
        <begin position="43"/>
        <end position="60"/>
    </location>
</feature>
<sequence length="61" mass="6822">MNTPLHSKHLRFSLVLVPLPVRRCPLSGTGRAGRCARERADRCFRAGMGGFLLLFGFFFLA</sequence>
<dbReference type="VEuPathDB" id="FungiDB:LEMA_P053680.1"/>
<evidence type="ECO:0000256" key="1">
    <source>
        <dbReference type="SAM" id="Phobius"/>
    </source>
</evidence>
<accession>E4ZN59</accession>
<keyword evidence="1" id="KW-1133">Transmembrane helix</keyword>
<gene>
    <name evidence="2" type="ORF">LEMA_P053680.1</name>
</gene>
<dbReference type="Proteomes" id="UP000002668">
    <property type="component" value="Genome"/>
</dbReference>
<protein>
    <submittedName>
        <fullName evidence="2">Predicted protein</fullName>
    </submittedName>
</protein>
<keyword evidence="3" id="KW-1185">Reference proteome</keyword>
<proteinExistence type="predicted"/>
<keyword evidence="1" id="KW-0472">Membrane</keyword>
<reference evidence="3" key="1">
    <citation type="journal article" date="2011" name="Nat. Commun.">
        <title>Effector diversification within compartments of the Leptosphaeria maculans genome affected by Repeat-Induced Point mutations.</title>
        <authorList>
            <person name="Rouxel T."/>
            <person name="Grandaubert J."/>
            <person name="Hane J.K."/>
            <person name="Hoede C."/>
            <person name="van de Wouw A.P."/>
            <person name="Couloux A."/>
            <person name="Dominguez V."/>
            <person name="Anthouard V."/>
            <person name="Bally P."/>
            <person name="Bourras S."/>
            <person name="Cozijnsen A.J."/>
            <person name="Ciuffetti L.M."/>
            <person name="Degrave A."/>
            <person name="Dilmaghani A."/>
            <person name="Duret L."/>
            <person name="Fudal I."/>
            <person name="Goodwin S.B."/>
            <person name="Gout L."/>
            <person name="Glaser N."/>
            <person name="Linglin J."/>
            <person name="Kema G.H.J."/>
            <person name="Lapalu N."/>
            <person name="Lawrence C.B."/>
            <person name="May K."/>
            <person name="Meyer M."/>
            <person name="Ollivier B."/>
            <person name="Poulain J."/>
            <person name="Schoch C.L."/>
            <person name="Simon A."/>
            <person name="Spatafora J.W."/>
            <person name="Stachowiak A."/>
            <person name="Turgeon B.G."/>
            <person name="Tyler B.M."/>
            <person name="Vincent D."/>
            <person name="Weissenbach J."/>
            <person name="Amselem J."/>
            <person name="Quesneville H."/>
            <person name="Oliver R.P."/>
            <person name="Wincker P."/>
            <person name="Balesdent M.-H."/>
            <person name="Howlett B.J."/>
        </authorList>
    </citation>
    <scope>NUCLEOTIDE SEQUENCE [LARGE SCALE GENOMIC DNA]</scope>
    <source>
        <strain evidence="3">JN3 / isolate v23.1.3 / race Av1-4-5-6-7-8</strain>
    </source>
</reference>
<name>E4ZN59_LEPMJ</name>
<evidence type="ECO:0000313" key="2">
    <source>
        <dbReference type="EMBL" id="CBX92662.1"/>
    </source>
</evidence>
<organism evidence="3">
    <name type="scientific">Leptosphaeria maculans (strain JN3 / isolate v23.1.3 / race Av1-4-5-6-7-8)</name>
    <name type="common">Blackleg fungus</name>
    <name type="synonym">Phoma lingam</name>
    <dbReference type="NCBI Taxonomy" id="985895"/>
    <lineage>
        <taxon>Eukaryota</taxon>
        <taxon>Fungi</taxon>
        <taxon>Dikarya</taxon>
        <taxon>Ascomycota</taxon>
        <taxon>Pezizomycotina</taxon>
        <taxon>Dothideomycetes</taxon>
        <taxon>Pleosporomycetidae</taxon>
        <taxon>Pleosporales</taxon>
        <taxon>Pleosporineae</taxon>
        <taxon>Leptosphaeriaceae</taxon>
        <taxon>Plenodomus</taxon>
        <taxon>Plenodomus lingam/Leptosphaeria maculans species complex</taxon>
    </lineage>
</organism>
<dbReference type="InParanoid" id="E4ZN59"/>
<dbReference type="EMBL" id="FP929094">
    <property type="protein sequence ID" value="CBX92662.1"/>
    <property type="molecule type" value="Genomic_DNA"/>
</dbReference>
<keyword evidence="1" id="KW-0812">Transmembrane</keyword>